<evidence type="ECO:0000313" key="1">
    <source>
        <dbReference type="EMBL" id="WVZ75165.1"/>
    </source>
</evidence>
<reference evidence="1 2" key="1">
    <citation type="submission" date="2024-02" db="EMBL/GenBank/DDBJ databases">
        <title>High-quality chromosome-scale genome assembly of Pensacola bahiagrass (Paspalum notatum Flugge var. saurae).</title>
        <authorList>
            <person name="Vega J.M."/>
            <person name="Podio M."/>
            <person name="Orjuela J."/>
            <person name="Siena L.A."/>
            <person name="Pessino S.C."/>
            <person name="Combes M.C."/>
            <person name="Mariac C."/>
            <person name="Albertini E."/>
            <person name="Pupilli F."/>
            <person name="Ortiz J.P.A."/>
            <person name="Leblanc O."/>
        </authorList>
    </citation>
    <scope>NUCLEOTIDE SEQUENCE [LARGE SCALE GENOMIC DNA]</scope>
    <source>
        <strain evidence="1">R1</strain>
        <tissue evidence="1">Leaf</tissue>
    </source>
</reference>
<accession>A0AAQ3TKA0</accession>
<dbReference type="EMBL" id="CP144749">
    <property type="protein sequence ID" value="WVZ75165.1"/>
    <property type="molecule type" value="Genomic_DNA"/>
</dbReference>
<name>A0AAQ3TKA0_PASNO</name>
<keyword evidence="2" id="KW-1185">Reference proteome</keyword>
<gene>
    <name evidence="1" type="ORF">U9M48_023248</name>
</gene>
<proteinExistence type="predicted"/>
<evidence type="ECO:0000313" key="2">
    <source>
        <dbReference type="Proteomes" id="UP001341281"/>
    </source>
</evidence>
<sequence>MWLISPNHRSSSRSSQPASFRTVYGCLIRVASCWSSTFGVSSDGRSAGGLPATDVPRAAAEVDLKLQGLEP</sequence>
<dbReference type="Proteomes" id="UP001341281">
    <property type="component" value="Chromosome 05"/>
</dbReference>
<organism evidence="1 2">
    <name type="scientific">Paspalum notatum var. saurae</name>
    <dbReference type="NCBI Taxonomy" id="547442"/>
    <lineage>
        <taxon>Eukaryota</taxon>
        <taxon>Viridiplantae</taxon>
        <taxon>Streptophyta</taxon>
        <taxon>Embryophyta</taxon>
        <taxon>Tracheophyta</taxon>
        <taxon>Spermatophyta</taxon>
        <taxon>Magnoliopsida</taxon>
        <taxon>Liliopsida</taxon>
        <taxon>Poales</taxon>
        <taxon>Poaceae</taxon>
        <taxon>PACMAD clade</taxon>
        <taxon>Panicoideae</taxon>
        <taxon>Andropogonodae</taxon>
        <taxon>Paspaleae</taxon>
        <taxon>Paspalinae</taxon>
        <taxon>Paspalum</taxon>
    </lineage>
</organism>
<dbReference type="AlphaFoldDB" id="A0AAQ3TKA0"/>
<protein>
    <submittedName>
        <fullName evidence="1">Uncharacterized protein</fullName>
    </submittedName>
</protein>